<gene>
    <name evidence="2" type="ORF">IFM89_035914</name>
</gene>
<evidence type="ECO:0000313" key="3">
    <source>
        <dbReference type="Proteomes" id="UP000631114"/>
    </source>
</evidence>
<dbReference type="Gene3D" id="3.90.550.20">
    <property type="match status" value="1"/>
</dbReference>
<reference evidence="2 3" key="1">
    <citation type="submission" date="2020-10" db="EMBL/GenBank/DDBJ databases">
        <title>The Coptis chinensis genome and diversification of protoberbering-type alkaloids.</title>
        <authorList>
            <person name="Wang B."/>
            <person name="Shu S."/>
            <person name="Song C."/>
            <person name="Liu Y."/>
        </authorList>
    </citation>
    <scope>NUCLEOTIDE SEQUENCE [LARGE SCALE GENOMIC DNA]</scope>
    <source>
        <strain evidence="2">HL-2020</strain>
        <tissue evidence="2">Leaf</tissue>
    </source>
</reference>
<dbReference type="PANTHER" id="PTHR46781">
    <property type="entry name" value="ALPHA 1,4-GLYCOSYLTRANSFERASE FAMILY PROTEIN"/>
    <property type="match status" value="1"/>
</dbReference>
<dbReference type="EMBL" id="JADFTS010000009">
    <property type="protein sequence ID" value="KAF9590596.1"/>
    <property type="molecule type" value="Genomic_DNA"/>
</dbReference>
<keyword evidence="3" id="KW-1185">Reference proteome</keyword>
<feature type="domain" description="Alpha 1,4-glycosyltransferase" evidence="1">
    <location>
        <begin position="151"/>
        <end position="272"/>
    </location>
</feature>
<dbReference type="Proteomes" id="UP000631114">
    <property type="component" value="Unassembled WGS sequence"/>
</dbReference>
<dbReference type="InterPro" id="IPR044789">
    <property type="entry name" value="Put_A1-4-GlycosylTfrase_plant"/>
</dbReference>
<protein>
    <recommendedName>
        <fullName evidence="1">Alpha 1,4-glycosyltransferase domain-containing protein</fullName>
    </recommendedName>
</protein>
<accession>A0A835GZS2</accession>
<dbReference type="SUPFAM" id="SSF53448">
    <property type="entry name" value="Nucleotide-diphospho-sugar transferases"/>
    <property type="match status" value="1"/>
</dbReference>
<organism evidence="2 3">
    <name type="scientific">Coptis chinensis</name>
    <dbReference type="NCBI Taxonomy" id="261450"/>
    <lineage>
        <taxon>Eukaryota</taxon>
        <taxon>Viridiplantae</taxon>
        <taxon>Streptophyta</taxon>
        <taxon>Embryophyta</taxon>
        <taxon>Tracheophyta</taxon>
        <taxon>Spermatophyta</taxon>
        <taxon>Magnoliopsida</taxon>
        <taxon>Ranunculales</taxon>
        <taxon>Ranunculaceae</taxon>
        <taxon>Coptidoideae</taxon>
        <taxon>Coptis</taxon>
    </lineage>
</organism>
<sequence>MTWISSLKSFGYRERFSIESVFKSHPHACLLIISSSMDTDRGSYLLKPFKDQGFKVTAISPDFEYIFRSTSAEAWFDGLKKGNVDPGEVPLGQNLSNLLRLAVLYKYGGIYLDTDVIVLKSFKSLRNVIGAQTMDVQTGNWSRLNNAVMIFDKNHPLLFKFIEDFAISFNGNKWGHNGPYLVSRVVSRVTDRPGFNFTVLPPLAFYPVGWNRIQSLFHGPIDAVHLRWLTAKLKHIRENSFGVHLWNKQSRRLKVEKGSILNRIMWDCCVFCRCSSSVSALQVLQKERGVKNHRDLC</sequence>
<comment type="caution">
    <text evidence="2">The sequence shown here is derived from an EMBL/GenBank/DDBJ whole genome shotgun (WGS) entry which is preliminary data.</text>
</comment>
<proteinExistence type="predicted"/>
<dbReference type="InterPro" id="IPR007577">
    <property type="entry name" value="GlycoTrfase_DXD_sugar-bd_CS"/>
</dbReference>
<dbReference type="Pfam" id="PF04488">
    <property type="entry name" value="Gly_transf_sug"/>
    <property type="match status" value="1"/>
</dbReference>
<dbReference type="OrthoDB" id="409543at2759"/>
<dbReference type="InterPro" id="IPR029044">
    <property type="entry name" value="Nucleotide-diphossugar_trans"/>
</dbReference>
<dbReference type="Pfam" id="PF04572">
    <property type="entry name" value="Gb3_synth"/>
    <property type="match status" value="1"/>
</dbReference>
<dbReference type="AlphaFoldDB" id="A0A835GZS2"/>
<evidence type="ECO:0000259" key="1">
    <source>
        <dbReference type="Pfam" id="PF04572"/>
    </source>
</evidence>
<dbReference type="PANTHER" id="PTHR46781:SF5">
    <property type="entry name" value="ALPHA 1,4-GLYCOSYLTRANSFERASE FAMILY PROTEIN"/>
    <property type="match status" value="1"/>
</dbReference>
<name>A0A835GZS2_9MAGN</name>
<dbReference type="InterPro" id="IPR007652">
    <property type="entry name" value="A1-4-GlycosylTfrase_dom"/>
</dbReference>
<evidence type="ECO:0000313" key="2">
    <source>
        <dbReference type="EMBL" id="KAF9590596.1"/>
    </source>
</evidence>